<dbReference type="NCBIfam" id="TIGR02118">
    <property type="entry name" value="EthD family reductase"/>
    <property type="match status" value="1"/>
</dbReference>
<dbReference type="Gene3D" id="3.30.70.100">
    <property type="match status" value="1"/>
</dbReference>
<feature type="domain" description="EthD" evidence="2">
    <location>
        <begin position="16"/>
        <end position="107"/>
    </location>
</feature>
<protein>
    <recommendedName>
        <fullName evidence="2">EthD domain-containing protein</fullName>
    </recommendedName>
</protein>
<dbReference type="SUPFAM" id="SSF54909">
    <property type="entry name" value="Dimeric alpha+beta barrel"/>
    <property type="match status" value="1"/>
</dbReference>
<evidence type="ECO:0000259" key="2">
    <source>
        <dbReference type="Pfam" id="PF07110"/>
    </source>
</evidence>
<dbReference type="Proteomes" id="UP000288859">
    <property type="component" value="Unassembled WGS sequence"/>
</dbReference>
<gene>
    <name evidence="3" type="ORF">B0A52_04791</name>
</gene>
<dbReference type="OrthoDB" id="3454835at2759"/>
<dbReference type="InterPro" id="IPR011008">
    <property type="entry name" value="Dimeric_a/b-barrel"/>
</dbReference>
<dbReference type="GO" id="GO:0016491">
    <property type="term" value="F:oxidoreductase activity"/>
    <property type="evidence" value="ECO:0007669"/>
    <property type="project" value="InterPro"/>
</dbReference>
<evidence type="ECO:0000256" key="1">
    <source>
        <dbReference type="ARBA" id="ARBA00005986"/>
    </source>
</evidence>
<sequence length="134" mass="15427">MSTSKYTKVSILVPRKKGMTEAEFHRHWANHHGPLVTSWLRRYGIIRYSQVHITPEHKAKGQALGSGPTFDGIAEFLIEEYDMMAKAYKDQEYFDKIRPDEEKFIDLENAVFSIGKELTVIDKNEAVPYGDTGY</sequence>
<name>A0A438N645_EXOME</name>
<dbReference type="AlphaFoldDB" id="A0A438N645"/>
<proteinExistence type="inferred from homology"/>
<dbReference type="InterPro" id="IPR009799">
    <property type="entry name" value="EthD_dom"/>
</dbReference>
<evidence type="ECO:0000313" key="4">
    <source>
        <dbReference type="Proteomes" id="UP000288859"/>
    </source>
</evidence>
<dbReference type="EMBL" id="NAJM01000018">
    <property type="protein sequence ID" value="RVX71217.1"/>
    <property type="molecule type" value="Genomic_DNA"/>
</dbReference>
<comment type="similarity">
    <text evidence="1">Belongs to the tpcK family.</text>
</comment>
<reference evidence="3 4" key="1">
    <citation type="submission" date="2017-03" db="EMBL/GenBank/DDBJ databases">
        <title>Genomes of endolithic fungi from Antarctica.</title>
        <authorList>
            <person name="Coleine C."/>
            <person name="Masonjones S."/>
            <person name="Stajich J.E."/>
        </authorList>
    </citation>
    <scope>NUCLEOTIDE SEQUENCE [LARGE SCALE GENOMIC DNA]</scope>
    <source>
        <strain evidence="3 4">CCFEE 6314</strain>
    </source>
</reference>
<comment type="caution">
    <text evidence="3">The sequence shown here is derived from an EMBL/GenBank/DDBJ whole genome shotgun (WGS) entry which is preliminary data.</text>
</comment>
<accession>A0A438N645</accession>
<organism evidence="3 4">
    <name type="scientific">Exophiala mesophila</name>
    <name type="common">Black yeast-like fungus</name>
    <dbReference type="NCBI Taxonomy" id="212818"/>
    <lineage>
        <taxon>Eukaryota</taxon>
        <taxon>Fungi</taxon>
        <taxon>Dikarya</taxon>
        <taxon>Ascomycota</taxon>
        <taxon>Pezizomycotina</taxon>
        <taxon>Eurotiomycetes</taxon>
        <taxon>Chaetothyriomycetidae</taxon>
        <taxon>Chaetothyriales</taxon>
        <taxon>Herpotrichiellaceae</taxon>
        <taxon>Exophiala</taxon>
    </lineage>
</organism>
<evidence type="ECO:0000313" key="3">
    <source>
        <dbReference type="EMBL" id="RVX71217.1"/>
    </source>
</evidence>
<dbReference type="Pfam" id="PF07110">
    <property type="entry name" value="EthD"/>
    <property type="match status" value="1"/>
</dbReference>